<gene>
    <name evidence="1" type="primary">Dsec\GM17491</name>
    <name evidence="1" type="ORF">Dsec_GM17491</name>
</gene>
<organism evidence="2">
    <name type="scientific">Drosophila sechellia</name>
    <name type="common">Fruit fly</name>
    <dbReference type="NCBI Taxonomy" id="7238"/>
    <lineage>
        <taxon>Eukaryota</taxon>
        <taxon>Metazoa</taxon>
        <taxon>Ecdysozoa</taxon>
        <taxon>Arthropoda</taxon>
        <taxon>Hexapoda</taxon>
        <taxon>Insecta</taxon>
        <taxon>Pterygota</taxon>
        <taxon>Neoptera</taxon>
        <taxon>Endopterygota</taxon>
        <taxon>Diptera</taxon>
        <taxon>Brachycera</taxon>
        <taxon>Muscomorpha</taxon>
        <taxon>Ephydroidea</taxon>
        <taxon>Drosophilidae</taxon>
        <taxon>Drosophila</taxon>
        <taxon>Sophophora</taxon>
    </lineage>
</organism>
<reference evidence="1 2" key="1">
    <citation type="journal article" date="2007" name="Nature">
        <title>Evolution of genes and genomes on the Drosophila phylogeny.</title>
        <authorList>
            <consortium name="Drosophila 12 Genomes Consortium"/>
            <person name="Clark A.G."/>
            <person name="Eisen M.B."/>
            <person name="Smith D.R."/>
            <person name="Bergman C.M."/>
            <person name="Oliver B."/>
            <person name="Markow T.A."/>
            <person name="Kaufman T.C."/>
            <person name="Kellis M."/>
            <person name="Gelbart W."/>
            <person name="Iyer V.N."/>
            <person name="Pollard D.A."/>
            <person name="Sackton T.B."/>
            <person name="Larracuente A.M."/>
            <person name="Singh N.D."/>
            <person name="Abad J.P."/>
            <person name="Abt D.N."/>
            <person name="Adryan B."/>
            <person name="Aguade M."/>
            <person name="Akashi H."/>
            <person name="Anderson W.W."/>
            <person name="Aquadro C.F."/>
            <person name="Ardell D.H."/>
            <person name="Arguello R."/>
            <person name="Artieri C.G."/>
            <person name="Barbash D.A."/>
            <person name="Barker D."/>
            <person name="Barsanti P."/>
            <person name="Batterham P."/>
            <person name="Batzoglou S."/>
            <person name="Begun D."/>
            <person name="Bhutkar A."/>
            <person name="Blanco E."/>
            <person name="Bosak S.A."/>
            <person name="Bradley R.K."/>
            <person name="Brand A.D."/>
            <person name="Brent M.R."/>
            <person name="Brooks A.N."/>
            <person name="Brown R.H."/>
            <person name="Butlin R.K."/>
            <person name="Caggese C."/>
            <person name="Calvi B.R."/>
            <person name="Bernardo de Carvalho A."/>
            <person name="Caspi A."/>
            <person name="Castrezana S."/>
            <person name="Celniker S.E."/>
            <person name="Chang J.L."/>
            <person name="Chapple C."/>
            <person name="Chatterji S."/>
            <person name="Chinwalla A."/>
            <person name="Civetta A."/>
            <person name="Clifton S.W."/>
            <person name="Comeron J.M."/>
            <person name="Costello J.C."/>
            <person name="Coyne J.A."/>
            <person name="Daub J."/>
            <person name="David R.G."/>
            <person name="Delcher A.L."/>
            <person name="Delehaunty K."/>
            <person name="Do C.B."/>
            <person name="Ebling H."/>
            <person name="Edwards K."/>
            <person name="Eickbush T."/>
            <person name="Evans J.D."/>
            <person name="Filipski A."/>
            <person name="Findeiss S."/>
            <person name="Freyhult E."/>
            <person name="Fulton L."/>
            <person name="Fulton R."/>
            <person name="Garcia A.C."/>
            <person name="Gardiner A."/>
            <person name="Garfield D.A."/>
            <person name="Garvin B.E."/>
            <person name="Gibson G."/>
            <person name="Gilbert D."/>
            <person name="Gnerre S."/>
            <person name="Godfrey J."/>
            <person name="Good R."/>
            <person name="Gotea V."/>
            <person name="Gravely B."/>
            <person name="Greenberg A.J."/>
            <person name="Griffiths-Jones S."/>
            <person name="Gross S."/>
            <person name="Guigo R."/>
            <person name="Gustafson E.A."/>
            <person name="Haerty W."/>
            <person name="Hahn M.W."/>
            <person name="Halligan D.L."/>
            <person name="Halpern A.L."/>
            <person name="Halter G.M."/>
            <person name="Han M.V."/>
            <person name="Heger A."/>
            <person name="Hillier L."/>
            <person name="Hinrichs A.S."/>
            <person name="Holmes I."/>
            <person name="Hoskins R.A."/>
            <person name="Hubisz M.J."/>
            <person name="Hultmark D."/>
            <person name="Huntley M.A."/>
            <person name="Jaffe D.B."/>
            <person name="Jagadeeshan S."/>
            <person name="Jeck W.R."/>
            <person name="Johnson J."/>
            <person name="Jones C.D."/>
            <person name="Jordan W.C."/>
            <person name="Karpen G.H."/>
            <person name="Kataoka E."/>
            <person name="Keightley P.D."/>
            <person name="Kheradpour P."/>
            <person name="Kirkness E.F."/>
            <person name="Koerich L.B."/>
            <person name="Kristiansen K."/>
            <person name="Kudrna D."/>
            <person name="Kulathinal R.J."/>
            <person name="Kumar S."/>
            <person name="Kwok R."/>
            <person name="Lander E."/>
            <person name="Langley C.H."/>
            <person name="Lapoint R."/>
            <person name="Lazzaro B.P."/>
            <person name="Lee S.J."/>
            <person name="Levesque L."/>
            <person name="Li R."/>
            <person name="Lin C.F."/>
            <person name="Lin M.F."/>
            <person name="Lindblad-Toh K."/>
            <person name="Llopart A."/>
            <person name="Long M."/>
            <person name="Low L."/>
            <person name="Lozovsky E."/>
            <person name="Lu J."/>
            <person name="Luo M."/>
            <person name="Machado C.A."/>
            <person name="Makalowski W."/>
            <person name="Marzo M."/>
            <person name="Matsuda M."/>
            <person name="Matzkin L."/>
            <person name="McAllister B."/>
            <person name="McBride C.S."/>
            <person name="McKernan B."/>
            <person name="McKernan K."/>
            <person name="Mendez-Lago M."/>
            <person name="Minx P."/>
            <person name="Mollenhauer M.U."/>
            <person name="Montooth K."/>
            <person name="Mount S.M."/>
            <person name="Mu X."/>
            <person name="Myers E."/>
            <person name="Negre B."/>
            <person name="Newfeld S."/>
            <person name="Nielsen R."/>
            <person name="Noor M.A."/>
            <person name="O'Grady P."/>
            <person name="Pachter L."/>
            <person name="Papaceit M."/>
            <person name="Parisi M.J."/>
            <person name="Parisi M."/>
            <person name="Parts L."/>
            <person name="Pedersen J.S."/>
            <person name="Pesole G."/>
            <person name="Phillippy A.M."/>
            <person name="Ponting C.P."/>
            <person name="Pop M."/>
            <person name="Porcelli D."/>
            <person name="Powell J.R."/>
            <person name="Prohaska S."/>
            <person name="Pruitt K."/>
            <person name="Puig M."/>
            <person name="Quesneville H."/>
            <person name="Ram K.R."/>
            <person name="Rand D."/>
            <person name="Rasmussen M.D."/>
            <person name="Reed L.K."/>
            <person name="Reenan R."/>
            <person name="Reily A."/>
            <person name="Remington K.A."/>
            <person name="Rieger T.T."/>
            <person name="Ritchie M.G."/>
            <person name="Robin C."/>
            <person name="Rogers Y.H."/>
            <person name="Rohde C."/>
            <person name="Rozas J."/>
            <person name="Rubenfield M.J."/>
            <person name="Ruiz A."/>
            <person name="Russo S."/>
            <person name="Salzberg S.L."/>
            <person name="Sanchez-Gracia A."/>
            <person name="Saranga D.J."/>
            <person name="Sato H."/>
            <person name="Schaeffer S.W."/>
            <person name="Schatz M.C."/>
            <person name="Schlenke T."/>
            <person name="Schwartz R."/>
            <person name="Segarra C."/>
            <person name="Singh R.S."/>
            <person name="Sirot L."/>
            <person name="Sirota M."/>
            <person name="Sisneros N.B."/>
            <person name="Smith C.D."/>
            <person name="Smith T.F."/>
            <person name="Spieth J."/>
            <person name="Stage D.E."/>
            <person name="Stark A."/>
            <person name="Stephan W."/>
            <person name="Strausberg R.L."/>
            <person name="Strempel S."/>
            <person name="Sturgill D."/>
            <person name="Sutton G."/>
            <person name="Sutton G.G."/>
            <person name="Tao W."/>
            <person name="Teichmann S."/>
            <person name="Tobari Y.N."/>
            <person name="Tomimura Y."/>
            <person name="Tsolas J.M."/>
            <person name="Valente V.L."/>
            <person name="Venter E."/>
            <person name="Venter J.C."/>
            <person name="Vicario S."/>
            <person name="Vieira F.G."/>
            <person name="Vilella A.J."/>
            <person name="Villasante A."/>
            <person name="Walenz B."/>
            <person name="Wang J."/>
            <person name="Wasserman M."/>
            <person name="Watts T."/>
            <person name="Wilson D."/>
            <person name="Wilson R.K."/>
            <person name="Wing R.A."/>
            <person name="Wolfner M.F."/>
            <person name="Wong A."/>
            <person name="Wong G.K."/>
            <person name="Wu C.I."/>
            <person name="Wu G."/>
            <person name="Yamamoto D."/>
            <person name="Yang H.P."/>
            <person name="Yang S.P."/>
            <person name="Yorke J.A."/>
            <person name="Yoshida K."/>
            <person name="Zdobnov E."/>
            <person name="Zhang P."/>
            <person name="Zhang Y."/>
            <person name="Zimin A.V."/>
            <person name="Baldwin J."/>
            <person name="Abdouelleil A."/>
            <person name="Abdulkadir J."/>
            <person name="Abebe A."/>
            <person name="Abera B."/>
            <person name="Abreu J."/>
            <person name="Acer S.C."/>
            <person name="Aftuck L."/>
            <person name="Alexander A."/>
            <person name="An P."/>
            <person name="Anderson E."/>
            <person name="Anderson S."/>
            <person name="Arachi H."/>
            <person name="Azer M."/>
            <person name="Bachantsang P."/>
            <person name="Barry A."/>
            <person name="Bayul T."/>
            <person name="Berlin A."/>
            <person name="Bessette D."/>
            <person name="Bloom T."/>
            <person name="Blye J."/>
            <person name="Boguslavskiy L."/>
            <person name="Bonnet C."/>
            <person name="Boukhgalter B."/>
            <person name="Bourzgui I."/>
            <person name="Brown A."/>
            <person name="Cahill P."/>
            <person name="Channer S."/>
            <person name="Cheshatsang Y."/>
            <person name="Chuda L."/>
            <person name="Citroen M."/>
            <person name="Collymore A."/>
            <person name="Cooke P."/>
            <person name="Costello M."/>
            <person name="D'Aco K."/>
            <person name="Daza R."/>
            <person name="De Haan G."/>
            <person name="DeGray S."/>
            <person name="DeMaso C."/>
            <person name="Dhargay N."/>
            <person name="Dooley K."/>
            <person name="Dooley E."/>
            <person name="Doricent M."/>
            <person name="Dorje P."/>
            <person name="Dorjee K."/>
            <person name="Dupes A."/>
            <person name="Elong R."/>
            <person name="Falk J."/>
            <person name="Farina A."/>
            <person name="Faro S."/>
            <person name="Ferguson D."/>
            <person name="Fisher S."/>
            <person name="Foley C.D."/>
            <person name="Franke A."/>
            <person name="Friedrich D."/>
            <person name="Gadbois L."/>
            <person name="Gearin G."/>
            <person name="Gearin C.R."/>
            <person name="Giannoukos G."/>
            <person name="Goode T."/>
            <person name="Graham J."/>
            <person name="Grandbois E."/>
            <person name="Grewal S."/>
            <person name="Gyaltsen K."/>
            <person name="Hafez N."/>
            <person name="Hagos B."/>
            <person name="Hall J."/>
            <person name="Henson C."/>
            <person name="Hollinger A."/>
            <person name="Honan T."/>
            <person name="Huard M.D."/>
            <person name="Hughes L."/>
            <person name="Hurhula B."/>
            <person name="Husby M.E."/>
            <person name="Kamat A."/>
            <person name="Kanga B."/>
            <person name="Kashin S."/>
            <person name="Khazanovich D."/>
            <person name="Kisner P."/>
            <person name="Lance K."/>
            <person name="Lara M."/>
            <person name="Lee W."/>
            <person name="Lennon N."/>
            <person name="Letendre F."/>
            <person name="LeVine R."/>
            <person name="Lipovsky A."/>
            <person name="Liu X."/>
            <person name="Liu J."/>
            <person name="Liu S."/>
            <person name="Lokyitsang T."/>
            <person name="Lokyitsang Y."/>
            <person name="Lubonja R."/>
            <person name="Lui A."/>
            <person name="MacDonald P."/>
            <person name="Magnisalis V."/>
            <person name="Maru K."/>
            <person name="Matthews C."/>
            <person name="McCusker W."/>
            <person name="McDonough S."/>
            <person name="Mehta T."/>
            <person name="Meldrim J."/>
            <person name="Meneus L."/>
            <person name="Mihai O."/>
            <person name="Mihalev A."/>
            <person name="Mihova T."/>
            <person name="Mittelman R."/>
            <person name="Mlenga V."/>
            <person name="Montmayeur A."/>
            <person name="Mulrain L."/>
            <person name="Navidi A."/>
            <person name="Naylor J."/>
            <person name="Negash T."/>
            <person name="Nguyen T."/>
            <person name="Nguyen N."/>
            <person name="Nicol R."/>
            <person name="Norbu C."/>
            <person name="Norbu N."/>
            <person name="Novod N."/>
            <person name="O'Neill B."/>
            <person name="Osman S."/>
            <person name="Markiewicz E."/>
            <person name="Oyono O.L."/>
            <person name="Patti C."/>
            <person name="Phunkhang P."/>
            <person name="Pierre F."/>
            <person name="Priest M."/>
            <person name="Raghuraman S."/>
            <person name="Rege F."/>
            <person name="Reyes R."/>
            <person name="Rise C."/>
            <person name="Rogov P."/>
            <person name="Ross K."/>
            <person name="Ryan E."/>
            <person name="Settipalli S."/>
            <person name="Shea T."/>
            <person name="Sherpa N."/>
            <person name="Shi L."/>
            <person name="Shih D."/>
            <person name="Sparrow T."/>
            <person name="Spaulding J."/>
            <person name="Stalker J."/>
            <person name="Stange-Thomann N."/>
            <person name="Stavropoulos S."/>
            <person name="Stone C."/>
            <person name="Strader C."/>
            <person name="Tesfaye S."/>
            <person name="Thomson T."/>
            <person name="Thoulutsang Y."/>
            <person name="Thoulutsang D."/>
            <person name="Topham K."/>
            <person name="Topping I."/>
            <person name="Tsamla T."/>
            <person name="Vassiliev H."/>
            <person name="Vo A."/>
            <person name="Wangchuk T."/>
            <person name="Wangdi T."/>
            <person name="Weiand M."/>
            <person name="Wilkinson J."/>
            <person name="Wilson A."/>
            <person name="Yadav S."/>
            <person name="Young G."/>
            <person name="Yu Q."/>
            <person name="Zembek L."/>
            <person name="Zhong D."/>
            <person name="Zimmer A."/>
            <person name="Zwirko Z."/>
            <person name="Jaffe D.B."/>
            <person name="Alvarez P."/>
            <person name="Brockman W."/>
            <person name="Butler J."/>
            <person name="Chin C."/>
            <person name="Gnerre S."/>
            <person name="Grabherr M."/>
            <person name="Kleber M."/>
            <person name="Mauceli E."/>
            <person name="MacCallum I."/>
        </authorList>
    </citation>
    <scope>NUCLEOTIDE SEQUENCE [LARGE SCALE GENOMIC DNA]</scope>
    <source>
        <strain evidence="2">Rob3c / Tucson 14021-0248.25</strain>
    </source>
</reference>
<dbReference type="HOGENOM" id="CLU_2212680_0_0_1"/>
<protein>
    <submittedName>
        <fullName evidence="1">GM17491</fullName>
    </submittedName>
</protein>
<dbReference type="EMBL" id="CH480839">
    <property type="protein sequence ID" value="EDW49326.1"/>
    <property type="molecule type" value="Genomic_DNA"/>
</dbReference>
<accession>B4IHH5</accession>
<evidence type="ECO:0000313" key="1">
    <source>
        <dbReference type="EMBL" id="EDW49326.1"/>
    </source>
</evidence>
<keyword evidence="2" id="KW-1185">Reference proteome</keyword>
<sequence length="107" mass="11822">MEMQPRIGAPGGPKWTKVGGKPNKCLIAICTRQVEGGEQKGVTYAHDLLPHINQIGGKKKLQLEGKQDTGRPGSLWVIISPGRNLWATHGVVIVELVQLEEHRHHCY</sequence>
<name>B4IHH5_DROSE</name>
<dbReference type="Proteomes" id="UP000001292">
    <property type="component" value="Unassembled WGS sequence"/>
</dbReference>
<proteinExistence type="predicted"/>
<evidence type="ECO:0000313" key="2">
    <source>
        <dbReference type="Proteomes" id="UP000001292"/>
    </source>
</evidence>
<dbReference type="AlphaFoldDB" id="B4IHH5"/>